<feature type="chain" id="PRO_5045278015" evidence="1">
    <location>
        <begin position="22"/>
        <end position="203"/>
    </location>
</feature>
<evidence type="ECO:0000313" key="3">
    <source>
        <dbReference type="Proteomes" id="UP000825002"/>
    </source>
</evidence>
<evidence type="ECO:0000313" key="2">
    <source>
        <dbReference type="EMBL" id="KAG9508776.1"/>
    </source>
</evidence>
<keyword evidence="1" id="KW-0732">Signal</keyword>
<name>A0ABQ7S5V7_9ACAR</name>
<gene>
    <name evidence="2" type="ORF">GZH46_02721</name>
</gene>
<dbReference type="EMBL" id="JAIFTH010000980">
    <property type="protein sequence ID" value="KAG9508776.1"/>
    <property type="molecule type" value="Genomic_DNA"/>
</dbReference>
<protein>
    <submittedName>
        <fullName evidence="2">Uncharacterized protein</fullName>
    </submittedName>
</protein>
<dbReference type="Pfam" id="PF07841">
    <property type="entry name" value="DM4_12"/>
    <property type="match status" value="1"/>
</dbReference>
<dbReference type="InterPro" id="IPR006631">
    <property type="entry name" value="DM4_12"/>
</dbReference>
<reference evidence="2 3" key="1">
    <citation type="submission" date="2020-10" db="EMBL/GenBank/DDBJ databases">
        <authorList>
            <person name="Klimov P.B."/>
            <person name="Dyachkov S.M."/>
            <person name="Chetverikov P.E."/>
        </authorList>
    </citation>
    <scope>NUCLEOTIDE SEQUENCE [LARGE SCALE GENOMIC DNA]</scope>
    <source>
        <strain evidence="2">BMOC 18-1129-001#AD2665</strain>
        <tissue evidence="2">Entire mites</tissue>
    </source>
</reference>
<organism evidence="2 3">
    <name type="scientific">Fragariocoptes setiger</name>
    <dbReference type="NCBI Taxonomy" id="1670756"/>
    <lineage>
        <taxon>Eukaryota</taxon>
        <taxon>Metazoa</taxon>
        <taxon>Ecdysozoa</taxon>
        <taxon>Arthropoda</taxon>
        <taxon>Chelicerata</taxon>
        <taxon>Arachnida</taxon>
        <taxon>Acari</taxon>
        <taxon>Acariformes</taxon>
        <taxon>Trombidiformes</taxon>
        <taxon>Prostigmata</taxon>
        <taxon>Eupodina</taxon>
        <taxon>Eriophyoidea</taxon>
        <taxon>Phytoptidae</taxon>
        <taxon>Fragariocoptes</taxon>
    </lineage>
</organism>
<dbReference type="Proteomes" id="UP000825002">
    <property type="component" value="Unassembled WGS sequence"/>
</dbReference>
<sequence>MIRLSLVVVFIVSCVVQSIYSLPPSTAAMYQPANRNVNWNGHNQANQWQWNPNPFDVEVVRSQFVPTLGRRIAKRNAAATTTTTAAVPLSAEAENIIKASEGLNTSDVGVMVEFIEKQKVNQCLARIICELSNNGRAHGDSGAKLAKQMLEKFRSTKHEKAKFYLDAMQAGAKAKAISACGKSYTCTSPPLEVIEVANKILHI</sequence>
<keyword evidence="3" id="KW-1185">Reference proteome</keyword>
<evidence type="ECO:0000256" key="1">
    <source>
        <dbReference type="SAM" id="SignalP"/>
    </source>
</evidence>
<accession>A0ABQ7S5V7</accession>
<proteinExistence type="predicted"/>
<feature type="signal peptide" evidence="1">
    <location>
        <begin position="1"/>
        <end position="21"/>
    </location>
</feature>
<comment type="caution">
    <text evidence="2">The sequence shown here is derived from an EMBL/GenBank/DDBJ whole genome shotgun (WGS) entry which is preliminary data.</text>
</comment>